<gene>
    <name evidence="1" type="ORF">B0H17DRAFT_1195505</name>
</gene>
<keyword evidence="2" id="KW-1185">Reference proteome</keyword>
<sequence length="164" mass="17811">MVELYGLILLPAWHAISPFLFTEPAELDDICAIHEAAHKYQMIRTQGIEHILLSSPLLVIELGKIFEGCALRQDAPAPSTPGMYIEYGNTLGREGMRSVILQSTGTERCQVSSADRSAIGDGPACAQQALHDLAISSSQIGTLIERWNELVSSQEVRPPRQGAG</sequence>
<evidence type="ECO:0000313" key="1">
    <source>
        <dbReference type="EMBL" id="KAJ7701226.1"/>
    </source>
</evidence>
<accession>A0AAD7DW96</accession>
<dbReference type="Proteomes" id="UP001221757">
    <property type="component" value="Unassembled WGS sequence"/>
</dbReference>
<dbReference type="EMBL" id="JARKIE010000018">
    <property type="protein sequence ID" value="KAJ7701226.1"/>
    <property type="molecule type" value="Genomic_DNA"/>
</dbReference>
<organism evidence="1 2">
    <name type="scientific">Mycena rosella</name>
    <name type="common">Pink bonnet</name>
    <name type="synonym">Agaricus rosellus</name>
    <dbReference type="NCBI Taxonomy" id="1033263"/>
    <lineage>
        <taxon>Eukaryota</taxon>
        <taxon>Fungi</taxon>
        <taxon>Dikarya</taxon>
        <taxon>Basidiomycota</taxon>
        <taxon>Agaricomycotina</taxon>
        <taxon>Agaricomycetes</taxon>
        <taxon>Agaricomycetidae</taxon>
        <taxon>Agaricales</taxon>
        <taxon>Marasmiineae</taxon>
        <taxon>Mycenaceae</taxon>
        <taxon>Mycena</taxon>
    </lineage>
</organism>
<evidence type="ECO:0000313" key="2">
    <source>
        <dbReference type="Proteomes" id="UP001221757"/>
    </source>
</evidence>
<proteinExistence type="predicted"/>
<comment type="caution">
    <text evidence="1">The sequence shown here is derived from an EMBL/GenBank/DDBJ whole genome shotgun (WGS) entry which is preliminary data.</text>
</comment>
<dbReference type="AlphaFoldDB" id="A0AAD7DW96"/>
<name>A0AAD7DW96_MYCRO</name>
<reference evidence="1" key="1">
    <citation type="submission" date="2023-03" db="EMBL/GenBank/DDBJ databases">
        <title>Massive genome expansion in bonnet fungi (Mycena s.s.) driven by repeated elements and novel gene families across ecological guilds.</title>
        <authorList>
            <consortium name="Lawrence Berkeley National Laboratory"/>
            <person name="Harder C.B."/>
            <person name="Miyauchi S."/>
            <person name="Viragh M."/>
            <person name="Kuo A."/>
            <person name="Thoen E."/>
            <person name="Andreopoulos B."/>
            <person name="Lu D."/>
            <person name="Skrede I."/>
            <person name="Drula E."/>
            <person name="Henrissat B."/>
            <person name="Morin E."/>
            <person name="Kohler A."/>
            <person name="Barry K."/>
            <person name="LaButti K."/>
            <person name="Morin E."/>
            <person name="Salamov A."/>
            <person name="Lipzen A."/>
            <person name="Mereny Z."/>
            <person name="Hegedus B."/>
            <person name="Baldrian P."/>
            <person name="Stursova M."/>
            <person name="Weitz H."/>
            <person name="Taylor A."/>
            <person name="Grigoriev I.V."/>
            <person name="Nagy L.G."/>
            <person name="Martin F."/>
            <person name="Kauserud H."/>
        </authorList>
    </citation>
    <scope>NUCLEOTIDE SEQUENCE</scope>
    <source>
        <strain evidence="1">CBHHK067</strain>
    </source>
</reference>
<protein>
    <submittedName>
        <fullName evidence="1">Uncharacterized protein</fullName>
    </submittedName>
</protein>